<dbReference type="Pfam" id="PF13660">
    <property type="entry name" value="DUF4147"/>
    <property type="match status" value="1"/>
</dbReference>
<dbReference type="Gene3D" id="3.40.1480.10">
    <property type="entry name" value="MOFRL domain"/>
    <property type="match status" value="1"/>
</dbReference>
<dbReference type="EMBL" id="CP001968">
    <property type="protein sequence ID" value="ADD69677.1"/>
    <property type="molecule type" value="Genomic_DNA"/>
</dbReference>
<dbReference type="eggNOG" id="COG2379">
    <property type="taxonomic scope" value="Bacteria"/>
</dbReference>
<name>D4H6K3_DENA2</name>
<accession>D4H6K3</accession>
<protein>
    <submittedName>
        <fullName evidence="3">Glycerate kinase</fullName>
        <ecNumber evidence="3">2.7.1.31</ecNumber>
    </submittedName>
</protein>
<feature type="domain" description="MOFRL" evidence="1">
    <location>
        <begin position="317"/>
        <end position="415"/>
    </location>
</feature>
<organism evidence="3 4">
    <name type="scientific">Denitrovibrio acetiphilus (strain DSM 12809 / NBRC 114555 / N2460)</name>
    <dbReference type="NCBI Taxonomy" id="522772"/>
    <lineage>
        <taxon>Bacteria</taxon>
        <taxon>Pseudomonadati</taxon>
        <taxon>Deferribacterota</taxon>
        <taxon>Deferribacteres</taxon>
        <taxon>Deferribacterales</taxon>
        <taxon>Geovibrionaceae</taxon>
        <taxon>Denitrovibrio</taxon>
    </lineage>
</organism>
<dbReference type="InterPro" id="IPR037035">
    <property type="entry name" value="GK-like_C_sf"/>
</dbReference>
<dbReference type="InterPro" id="IPR025286">
    <property type="entry name" value="MOFRL_assoc_dom"/>
</dbReference>
<dbReference type="PaxDb" id="522772-Dacet_2927"/>
<evidence type="ECO:0000259" key="1">
    <source>
        <dbReference type="Pfam" id="PF05161"/>
    </source>
</evidence>
<dbReference type="STRING" id="522772.Dacet_2927"/>
<keyword evidence="3" id="KW-0418">Kinase</keyword>
<dbReference type="KEGG" id="dap:Dacet_2927"/>
<dbReference type="PANTHER" id="PTHR12227:SF0">
    <property type="entry name" value="GLYCERATE KINASE"/>
    <property type="match status" value="1"/>
</dbReference>
<dbReference type="Gene3D" id="3.40.50.10180">
    <property type="entry name" value="Glycerate kinase, MOFRL-like N-terminal domain"/>
    <property type="match status" value="1"/>
</dbReference>
<dbReference type="AlphaFoldDB" id="D4H6K3"/>
<evidence type="ECO:0000313" key="3">
    <source>
        <dbReference type="EMBL" id="ADD69677.1"/>
    </source>
</evidence>
<dbReference type="Pfam" id="PF05161">
    <property type="entry name" value="MOFRL"/>
    <property type="match status" value="1"/>
</dbReference>
<sequence length="440" mass="47550">MKDYRADLGRIFMSAVEYADPEYMVRSRVLNDDGCILIDSEYVCDPKKIYLFAFGKAAVGMAKGFMSVCDVDRGIVVTNSVEKFPDNIKVIKAGHPLPDKGSMDGAEAMLDLARMADNSTLCVFLVSGGGSALLCAPAFGITLEEKVRTFDLLIRSGADIEDINIVRRHISYVKGGRLAEAAAPAVCVTLAVSDVLSGSPEAIASGPTYSDHTTWADAAEVIERYRLFDKLPVRVAEVIRRGELGEMPETVKENINQYRYHTLASNIGALKVAGDQAHMLGYKVRMYGQLDCCAREAAEIMAARVNENLINASDTPVCMIFGGEVTVSVQGSGKGGRCQQLALEYHLQDKPADTFVLCASTDGMDGNTDAAGAFADGSISRDGAEEAAFNNNAYNFFSNNRSLLKTGLTGTNVNDLYMIIIPQFEMEGSLQAFAEAKSCY</sequence>
<dbReference type="Proteomes" id="UP000002012">
    <property type="component" value="Chromosome"/>
</dbReference>
<reference evidence="3 4" key="1">
    <citation type="journal article" date="2010" name="Stand. Genomic Sci.">
        <title>Complete genome sequence of Denitrovibrio acetiphilus type strain (N2460).</title>
        <authorList>
            <person name="Kiss H."/>
            <person name="Lang E."/>
            <person name="Lapidus A."/>
            <person name="Copeland A."/>
            <person name="Nolan M."/>
            <person name="Glavina Del Rio T."/>
            <person name="Chen F."/>
            <person name="Lucas S."/>
            <person name="Tice H."/>
            <person name="Cheng J.F."/>
            <person name="Han C."/>
            <person name="Goodwin L."/>
            <person name="Pitluck S."/>
            <person name="Liolios K."/>
            <person name="Pati A."/>
            <person name="Ivanova N."/>
            <person name="Mavromatis K."/>
            <person name="Chen A."/>
            <person name="Palaniappan K."/>
            <person name="Land M."/>
            <person name="Hauser L."/>
            <person name="Chang Y.J."/>
            <person name="Jeffries C.D."/>
            <person name="Detter J.C."/>
            <person name="Brettin T."/>
            <person name="Spring S."/>
            <person name="Rohde M."/>
            <person name="Goker M."/>
            <person name="Woyke T."/>
            <person name="Bristow J."/>
            <person name="Eisen J.A."/>
            <person name="Markowitz V."/>
            <person name="Hugenholtz P."/>
            <person name="Kyrpides N.C."/>
            <person name="Klenk H.P."/>
        </authorList>
    </citation>
    <scope>NUCLEOTIDE SEQUENCE [LARGE SCALE GENOMIC DNA]</scope>
    <source>
        <strain evidence="4">DSM 12809 / NBRC 114555 / N2460</strain>
    </source>
</reference>
<dbReference type="HOGENOM" id="CLU_032279_1_1_0"/>
<dbReference type="InterPro" id="IPR039760">
    <property type="entry name" value="MOFRL_protein"/>
</dbReference>
<dbReference type="InterPro" id="IPR038614">
    <property type="entry name" value="GK_N_sf"/>
</dbReference>
<keyword evidence="4" id="KW-1185">Reference proteome</keyword>
<dbReference type="PANTHER" id="PTHR12227">
    <property type="entry name" value="GLYCERATE KINASE"/>
    <property type="match status" value="1"/>
</dbReference>
<dbReference type="RefSeq" id="WP_013012162.1">
    <property type="nucleotide sequence ID" value="NC_013943.1"/>
</dbReference>
<dbReference type="SUPFAM" id="SSF82544">
    <property type="entry name" value="GckA/TtuD-like"/>
    <property type="match status" value="1"/>
</dbReference>
<evidence type="ECO:0000259" key="2">
    <source>
        <dbReference type="Pfam" id="PF13660"/>
    </source>
</evidence>
<feature type="domain" description="MOFRL-associated" evidence="2">
    <location>
        <begin position="8"/>
        <end position="239"/>
    </location>
</feature>
<dbReference type="GO" id="GO:0008887">
    <property type="term" value="F:glycerate kinase activity"/>
    <property type="evidence" value="ECO:0007669"/>
    <property type="project" value="UniProtKB-EC"/>
</dbReference>
<dbReference type="GO" id="GO:0005737">
    <property type="term" value="C:cytoplasm"/>
    <property type="evidence" value="ECO:0007669"/>
    <property type="project" value="TreeGrafter"/>
</dbReference>
<dbReference type="OrthoDB" id="9766552at2"/>
<dbReference type="InterPro" id="IPR007835">
    <property type="entry name" value="MOFRL"/>
</dbReference>
<evidence type="ECO:0000313" key="4">
    <source>
        <dbReference type="Proteomes" id="UP000002012"/>
    </source>
</evidence>
<proteinExistence type="predicted"/>
<dbReference type="InParanoid" id="D4H6K3"/>
<dbReference type="EC" id="2.7.1.31" evidence="3"/>
<keyword evidence="3" id="KW-0808">Transferase</keyword>
<gene>
    <name evidence="3" type="ordered locus">Dacet_2927</name>
</gene>